<comment type="caution">
    <text evidence="2">The sequence shown here is derived from an EMBL/GenBank/DDBJ whole genome shotgun (WGS) entry which is preliminary data.</text>
</comment>
<evidence type="ECO:0000313" key="3">
    <source>
        <dbReference type="Proteomes" id="UP000521872"/>
    </source>
</evidence>
<feature type="domain" description="Phosphoribulokinase/uridine kinase" evidence="1">
    <location>
        <begin position="26"/>
        <end position="164"/>
    </location>
</feature>
<evidence type="ECO:0000259" key="1">
    <source>
        <dbReference type="Pfam" id="PF00485"/>
    </source>
</evidence>
<dbReference type="PANTHER" id="PTHR10285">
    <property type="entry name" value="URIDINE KINASE"/>
    <property type="match status" value="1"/>
</dbReference>
<reference evidence="2 3" key="1">
    <citation type="submission" date="2019-12" db="EMBL/GenBank/DDBJ databases">
        <authorList>
            <person name="Floudas D."/>
            <person name="Bentzer J."/>
            <person name="Ahren D."/>
            <person name="Johansson T."/>
            <person name="Persson P."/>
            <person name="Tunlid A."/>
        </authorList>
    </citation>
    <scope>NUCLEOTIDE SEQUENCE [LARGE SCALE GENOMIC DNA]</scope>
    <source>
        <strain evidence="2 3">CBS 102.39</strain>
    </source>
</reference>
<dbReference type="SUPFAM" id="SSF52540">
    <property type="entry name" value="P-loop containing nucleoside triphosphate hydrolases"/>
    <property type="match status" value="1"/>
</dbReference>
<protein>
    <recommendedName>
        <fullName evidence="1">Phosphoribulokinase/uridine kinase domain-containing protein</fullName>
    </recommendedName>
</protein>
<dbReference type="Gene3D" id="3.40.50.300">
    <property type="entry name" value="P-loop containing nucleotide triphosphate hydrolases"/>
    <property type="match status" value="1"/>
</dbReference>
<keyword evidence="3" id="KW-1185">Reference proteome</keyword>
<dbReference type="GO" id="GO:0016301">
    <property type="term" value="F:kinase activity"/>
    <property type="evidence" value="ECO:0007669"/>
    <property type="project" value="InterPro"/>
</dbReference>
<name>A0A8H4VV39_9AGAR</name>
<sequence>MDAEIDELAKYLVAKLDSVAPPERFVIGIAGIPASGKSTFAQLLTTRVNEILADRRDQGTEEETTAEGTLEHDEAILISLDGWHLTREQLNDFPNSQEAHDRRGIHWTFDSAGYVAFLRRLRNLKNTSTLTAPTFDHALKDPTPDAISIGLNHRIVIIEGLYVFLNIEPWQSGGRLLDERWFLEIDEQEARERIVKRHVLTGVAKDSFEAGWRADENDMPNGKFILENMLDPTRVIKSKNMPIVS</sequence>
<organism evidence="2 3">
    <name type="scientific">Agrocybe pediades</name>
    <dbReference type="NCBI Taxonomy" id="84607"/>
    <lineage>
        <taxon>Eukaryota</taxon>
        <taxon>Fungi</taxon>
        <taxon>Dikarya</taxon>
        <taxon>Basidiomycota</taxon>
        <taxon>Agaricomycotina</taxon>
        <taxon>Agaricomycetes</taxon>
        <taxon>Agaricomycetidae</taxon>
        <taxon>Agaricales</taxon>
        <taxon>Agaricineae</taxon>
        <taxon>Strophariaceae</taxon>
        <taxon>Agrocybe</taxon>
    </lineage>
</organism>
<proteinExistence type="predicted"/>
<dbReference type="Pfam" id="PF00485">
    <property type="entry name" value="PRK"/>
    <property type="match status" value="1"/>
</dbReference>
<dbReference type="InterPro" id="IPR006083">
    <property type="entry name" value="PRK/URK"/>
</dbReference>
<dbReference type="InterPro" id="IPR027417">
    <property type="entry name" value="P-loop_NTPase"/>
</dbReference>
<dbReference type="AlphaFoldDB" id="A0A8H4VV39"/>
<evidence type="ECO:0000313" key="2">
    <source>
        <dbReference type="EMBL" id="KAF4623277.1"/>
    </source>
</evidence>
<dbReference type="EMBL" id="JAACJL010000001">
    <property type="protein sequence ID" value="KAF4623277.1"/>
    <property type="molecule type" value="Genomic_DNA"/>
</dbReference>
<dbReference type="Proteomes" id="UP000521872">
    <property type="component" value="Unassembled WGS sequence"/>
</dbReference>
<accession>A0A8H4VV39</accession>
<dbReference type="GO" id="GO:0005524">
    <property type="term" value="F:ATP binding"/>
    <property type="evidence" value="ECO:0007669"/>
    <property type="project" value="InterPro"/>
</dbReference>
<gene>
    <name evidence="2" type="ORF">D9613_001421</name>
</gene>